<dbReference type="Proteomes" id="UP001198220">
    <property type="component" value="Unassembled WGS sequence"/>
</dbReference>
<dbReference type="AlphaFoldDB" id="A0AAE3DC48"/>
<gene>
    <name evidence="1" type="ORF">LKD36_09165</name>
</gene>
<keyword evidence="2" id="KW-1185">Reference proteome</keyword>
<dbReference type="EMBL" id="JAJEPS010000008">
    <property type="protein sequence ID" value="MCC2126351.1"/>
    <property type="molecule type" value="Genomic_DNA"/>
</dbReference>
<feature type="non-terminal residue" evidence="1">
    <location>
        <position position="1"/>
    </location>
</feature>
<evidence type="ECO:0000313" key="1">
    <source>
        <dbReference type="EMBL" id="MCC2126351.1"/>
    </source>
</evidence>
<evidence type="ECO:0000313" key="2">
    <source>
        <dbReference type="Proteomes" id="UP001198220"/>
    </source>
</evidence>
<accession>A0AAE3DC48</accession>
<proteinExistence type="predicted"/>
<name>A0AAE3DC48_9FIRM</name>
<reference evidence="1 2" key="1">
    <citation type="submission" date="2021-10" db="EMBL/GenBank/DDBJ databases">
        <title>Anaerobic single-cell dispensing facilitates the cultivation of human gut bacteria.</title>
        <authorList>
            <person name="Afrizal A."/>
        </authorList>
    </citation>
    <scope>NUCLEOTIDE SEQUENCE [LARGE SCALE GENOMIC DNA]</scope>
    <source>
        <strain evidence="1 2">CLA-AA-H276</strain>
    </source>
</reference>
<sequence>LEEAKEYWKKEAAEEATKEATSRTLDRAGKLFDLLLSQKKYDEARRAATDAEYRMKLFELYGI</sequence>
<protein>
    <submittedName>
        <fullName evidence="1">Uncharacterized protein</fullName>
    </submittedName>
</protein>
<organism evidence="1 2">
    <name type="scientific">Hominiventricola filiformis</name>
    <dbReference type="NCBI Taxonomy" id="2885352"/>
    <lineage>
        <taxon>Bacteria</taxon>
        <taxon>Bacillati</taxon>
        <taxon>Bacillota</taxon>
        <taxon>Clostridia</taxon>
        <taxon>Lachnospirales</taxon>
        <taxon>Lachnospiraceae</taxon>
        <taxon>Hominiventricola</taxon>
    </lineage>
</organism>
<comment type="caution">
    <text evidence="1">The sequence shown here is derived from an EMBL/GenBank/DDBJ whole genome shotgun (WGS) entry which is preliminary data.</text>
</comment>